<protein>
    <recommendedName>
        <fullName evidence="3">Nucleotide-diphospho-sugar transferase domain-containing protein</fullName>
    </recommendedName>
</protein>
<accession>A0ABS3TD26</accession>
<organism evidence="1 2">
    <name type="scientific">Hymenobacter defluvii</name>
    <dbReference type="NCBI Taxonomy" id="2054411"/>
    <lineage>
        <taxon>Bacteria</taxon>
        <taxon>Pseudomonadati</taxon>
        <taxon>Bacteroidota</taxon>
        <taxon>Cytophagia</taxon>
        <taxon>Cytophagales</taxon>
        <taxon>Hymenobacteraceae</taxon>
        <taxon>Hymenobacter</taxon>
    </lineage>
</organism>
<evidence type="ECO:0000313" key="2">
    <source>
        <dbReference type="Proteomes" id="UP000670527"/>
    </source>
</evidence>
<dbReference type="RefSeq" id="WP_208307926.1">
    <property type="nucleotide sequence ID" value="NZ_JAGETX010000006.1"/>
</dbReference>
<comment type="caution">
    <text evidence="1">The sequence shown here is derived from an EMBL/GenBank/DDBJ whole genome shotgun (WGS) entry which is preliminary data.</text>
</comment>
<evidence type="ECO:0008006" key="3">
    <source>
        <dbReference type="Google" id="ProtNLM"/>
    </source>
</evidence>
<dbReference type="SUPFAM" id="SSF53448">
    <property type="entry name" value="Nucleotide-diphospho-sugar transferases"/>
    <property type="match status" value="1"/>
</dbReference>
<evidence type="ECO:0000313" key="1">
    <source>
        <dbReference type="EMBL" id="MBO3271565.1"/>
    </source>
</evidence>
<reference evidence="1 2" key="1">
    <citation type="submission" date="2021-03" db="EMBL/GenBank/DDBJ databases">
        <authorList>
            <person name="Kim M.K."/>
        </authorList>
    </citation>
    <scope>NUCLEOTIDE SEQUENCE [LARGE SCALE GENOMIC DNA]</scope>
    <source>
        <strain evidence="1 2">BT507</strain>
    </source>
</reference>
<sequence length="292" mass="33328">MNYLVYVAQGAAVYRGEALYSLLSYFEVAPPLLANVLIYTDAPDAFRRVLGSRPDVHYPAVSTADWKAWRGKFDMPYMLKINVLEHAATYYPGNLLFLDTDTIWQRDPTPIFEQIEQGVRFMHEDEGTLKDGSPLSRKIYRRLGGREFQAGATQVRISPESKMYNSGAVGLRSQDAHVLHDVVQLADTLYATYCKPVMEQLACCTRFALDGPVQEVAPYAIHYWNVKVARPLLVKLFDEYQGGSHADLLARAHRIDLPGLQKTEMAYRTLPNWRRTLLKLVGRQYKEPRIQL</sequence>
<dbReference type="EMBL" id="JAGETX010000006">
    <property type="protein sequence ID" value="MBO3271565.1"/>
    <property type="molecule type" value="Genomic_DNA"/>
</dbReference>
<dbReference type="Proteomes" id="UP000670527">
    <property type="component" value="Unassembled WGS sequence"/>
</dbReference>
<keyword evidence="2" id="KW-1185">Reference proteome</keyword>
<gene>
    <name evidence="1" type="ORF">J4D97_12945</name>
</gene>
<dbReference type="InterPro" id="IPR029044">
    <property type="entry name" value="Nucleotide-diphossugar_trans"/>
</dbReference>
<proteinExistence type="predicted"/>
<name>A0ABS3TD26_9BACT</name>